<dbReference type="Proteomes" id="UP001642483">
    <property type="component" value="Unassembled WGS sequence"/>
</dbReference>
<proteinExistence type="predicted"/>
<evidence type="ECO:0000313" key="1">
    <source>
        <dbReference type="EMBL" id="CAK8674656.1"/>
    </source>
</evidence>
<protein>
    <submittedName>
        <fullName evidence="1">Uncharacterized protein</fullName>
    </submittedName>
</protein>
<comment type="caution">
    <text evidence="1">The sequence shown here is derived from an EMBL/GenBank/DDBJ whole genome shotgun (WGS) entry which is preliminary data.</text>
</comment>
<evidence type="ECO:0000313" key="2">
    <source>
        <dbReference type="Proteomes" id="UP001642483"/>
    </source>
</evidence>
<gene>
    <name evidence="1" type="ORF">CVLEPA_LOCUS4336</name>
</gene>
<accession>A0ABP0F5E1</accession>
<name>A0ABP0F5E1_CLALP</name>
<reference evidence="1 2" key="1">
    <citation type="submission" date="2024-02" db="EMBL/GenBank/DDBJ databases">
        <authorList>
            <person name="Daric V."/>
            <person name="Darras S."/>
        </authorList>
    </citation>
    <scope>NUCLEOTIDE SEQUENCE [LARGE SCALE GENOMIC DNA]</scope>
</reference>
<sequence length="103" mass="12091">MVNKVTTDIKPEHPLVSANSFALFLGLEVIVVSPTSSIHEDLARCSFRVVEPESQKRVINIKSEFAFNFNSYKRSYKKQRLLHQLMSVEYQYFRIDFLYKNIT</sequence>
<dbReference type="EMBL" id="CAWYQH010000013">
    <property type="protein sequence ID" value="CAK8674656.1"/>
    <property type="molecule type" value="Genomic_DNA"/>
</dbReference>
<organism evidence="1 2">
    <name type="scientific">Clavelina lepadiformis</name>
    <name type="common">Light-bulb sea squirt</name>
    <name type="synonym">Ascidia lepadiformis</name>
    <dbReference type="NCBI Taxonomy" id="159417"/>
    <lineage>
        <taxon>Eukaryota</taxon>
        <taxon>Metazoa</taxon>
        <taxon>Chordata</taxon>
        <taxon>Tunicata</taxon>
        <taxon>Ascidiacea</taxon>
        <taxon>Aplousobranchia</taxon>
        <taxon>Clavelinidae</taxon>
        <taxon>Clavelina</taxon>
    </lineage>
</organism>
<keyword evidence="2" id="KW-1185">Reference proteome</keyword>